<evidence type="ECO:0000313" key="2">
    <source>
        <dbReference type="EMBL" id="EZH71369.1"/>
    </source>
</evidence>
<keyword evidence="3" id="KW-1185">Reference proteome</keyword>
<protein>
    <recommendedName>
        <fullName evidence="4">Phage tail collar domain-containing protein</fullName>
    </recommendedName>
</protein>
<dbReference type="OrthoDB" id="1159290at2"/>
<proteinExistence type="predicted"/>
<dbReference type="eggNOG" id="ENOG5032TAU">
    <property type="taxonomic scope" value="Bacteria"/>
</dbReference>
<dbReference type="RefSeq" id="WP_034247506.1">
    <property type="nucleotide sequence ID" value="NZ_AQRA01000018.1"/>
</dbReference>
<keyword evidence="1" id="KW-0732">Signal</keyword>
<comment type="caution">
    <text evidence="2">The sequence shown here is derived from an EMBL/GenBank/DDBJ whole genome shotgun (WGS) entry which is preliminary data.</text>
</comment>
<reference evidence="2 3" key="1">
    <citation type="submission" date="2014-04" db="EMBL/GenBank/DDBJ databases">
        <title>Aquimarina sp. 22II-S11-z7 Genome Sequencing.</title>
        <authorList>
            <person name="Lai Q."/>
        </authorList>
    </citation>
    <scope>NUCLEOTIDE SEQUENCE [LARGE SCALE GENOMIC DNA]</scope>
    <source>
        <strain evidence="2 3">22II-S11-z7</strain>
    </source>
</reference>
<organism evidence="2 3">
    <name type="scientific">Aquimarina atlantica</name>
    <dbReference type="NCBI Taxonomy" id="1317122"/>
    <lineage>
        <taxon>Bacteria</taxon>
        <taxon>Pseudomonadati</taxon>
        <taxon>Bacteroidota</taxon>
        <taxon>Flavobacteriia</taxon>
        <taxon>Flavobacteriales</taxon>
        <taxon>Flavobacteriaceae</taxon>
        <taxon>Aquimarina</taxon>
    </lineage>
</organism>
<evidence type="ECO:0000313" key="3">
    <source>
        <dbReference type="Proteomes" id="UP000023541"/>
    </source>
</evidence>
<evidence type="ECO:0000256" key="1">
    <source>
        <dbReference type="SAM" id="SignalP"/>
    </source>
</evidence>
<feature type="signal peptide" evidence="1">
    <location>
        <begin position="1"/>
        <end position="18"/>
    </location>
</feature>
<accession>A0A023BN30</accession>
<feature type="chain" id="PRO_5001511761" description="Phage tail collar domain-containing protein" evidence="1">
    <location>
        <begin position="19"/>
        <end position="234"/>
    </location>
</feature>
<dbReference type="SUPFAM" id="SSF88874">
    <property type="entry name" value="Receptor-binding domain of short tail fibre protein gp12"/>
    <property type="match status" value="1"/>
</dbReference>
<gene>
    <name evidence="2" type="ORF">ATO12_07980</name>
</gene>
<dbReference type="Proteomes" id="UP000023541">
    <property type="component" value="Unassembled WGS sequence"/>
</dbReference>
<sequence length="234" mass="25221">MKVKLFLIFVFVSHFFYAQVDRNSILGLPNVTTAQMNGIVTPNRGSIVYNITDDKIYYWDGTKWVAANESASDGDVKFSVATADHGGWYILDGRSTATLSATAQAVATSLGFTTNLPDATDRVLKHPAGGENIGDTGGQANTTLVQANLPNVNFTGTTNTRGNHRHGFAGFFSNQRVQNGVDANRRILLAGGNTNTGNAGNHNHNVTLNSGGANQSFERYQPYLVINTFIYLGN</sequence>
<dbReference type="STRING" id="1317122.ATO12_07980"/>
<dbReference type="AlphaFoldDB" id="A0A023BN30"/>
<evidence type="ECO:0008006" key="4">
    <source>
        <dbReference type="Google" id="ProtNLM"/>
    </source>
</evidence>
<name>A0A023BN30_9FLAO</name>
<dbReference type="EMBL" id="AQRA01000018">
    <property type="protein sequence ID" value="EZH71369.1"/>
    <property type="molecule type" value="Genomic_DNA"/>
</dbReference>